<dbReference type="PANTHER" id="PTHR11012:SF30">
    <property type="entry name" value="PROTEIN KINASE-LIKE DOMAIN-CONTAINING"/>
    <property type="match status" value="1"/>
</dbReference>
<gene>
    <name evidence="2" type="ORF">V6256_12970</name>
</gene>
<evidence type="ECO:0000259" key="1">
    <source>
        <dbReference type="SMART" id="SM00587"/>
    </source>
</evidence>
<dbReference type="Gene3D" id="3.90.1200.10">
    <property type="match status" value="1"/>
</dbReference>
<dbReference type="InterPro" id="IPR002575">
    <property type="entry name" value="Aminoglycoside_PTrfase"/>
</dbReference>
<dbReference type="InterPro" id="IPR015897">
    <property type="entry name" value="CHK_kinase-like"/>
</dbReference>
<evidence type="ECO:0000313" key="2">
    <source>
        <dbReference type="EMBL" id="MEL0630521.1"/>
    </source>
</evidence>
<feature type="domain" description="CHK kinase-like" evidence="1">
    <location>
        <begin position="114"/>
        <end position="275"/>
    </location>
</feature>
<proteinExistence type="predicted"/>
<keyword evidence="3" id="KW-1185">Reference proteome</keyword>
<accession>A0ABU9GT56</accession>
<dbReference type="Proteomes" id="UP001369082">
    <property type="component" value="Unassembled WGS sequence"/>
</dbReference>
<dbReference type="PANTHER" id="PTHR11012">
    <property type="entry name" value="PROTEIN KINASE-LIKE DOMAIN-CONTAINING"/>
    <property type="match status" value="1"/>
</dbReference>
<name>A0ABU9GT56_9GAMM</name>
<comment type="caution">
    <text evidence="2">The sequence shown here is derived from an EMBL/GenBank/DDBJ whole genome shotgun (WGS) entry which is preliminary data.</text>
</comment>
<organism evidence="2 3">
    <name type="scientific">Psychromonas aquatilis</name>
    <dbReference type="NCBI Taxonomy" id="2005072"/>
    <lineage>
        <taxon>Bacteria</taxon>
        <taxon>Pseudomonadati</taxon>
        <taxon>Pseudomonadota</taxon>
        <taxon>Gammaproteobacteria</taxon>
        <taxon>Alteromonadales</taxon>
        <taxon>Psychromonadaceae</taxon>
        <taxon>Psychromonas</taxon>
    </lineage>
</organism>
<dbReference type="InterPro" id="IPR011009">
    <property type="entry name" value="Kinase-like_dom_sf"/>
</dbReference>
<dbReference type="SUPFAM" id="SSF56112">
    <property type="entry name" value="Protein kinase-like (PK-like)"/>
    <property type="match status" value="1"/>
</dbReference>
<protein>
    <submittedName>
        <fullName evidence="2">Phosphotransferase</fullName>
    </submittedName>
</protein>
<dbReference type="SMART" id="SM00587">
    <property type="entry name" value="CHK"/>
    <property type="match status" value="1"/>
</dbReference>
<evidence type="ECO:0000313" key="3">
    <source>
        <dbReference type="Proteomes" id="UP001369082"/>
    </source>
</evidence>
<dbReference type="EMBL" id="JBAKAZ010000061">
    <property type="protein sequence ID" value="MEL0630521.1"/>
    <property type="molecule type" value="Genomic_DNA"/>
</dbReference>
<dbReference type="Pfam" id="PF01636">
    <property type="entry name" value="APH"/>
    <property type="match status" value="1"/>
</dbReference>
<reference evidence="2 3" key="1">
    <citation type="submission" date="2024-02" db="EMBL/GenBank/DDBJ databases">
        <title>Bacteria isolated from the canopy kelp, Nereocystis luetkeana.</title>
        <authorList>
            <person name="Pfister C.A."/>
            <person name="Younker I.T."/>
            <person name="Light S.H."/>
        </authorList>
    </citation>
    <scope>NUCLEOTIDE SEQUENCE [LARGE SCALE GENOMIC DNA]</scope>
    <source>
        <strain evidence="2 3">TI.1.05</strain>
    </source>
</reference>
<dbReference type="RefSeq" id="WP_341598648.1">
    <property type="nucleotide sequence ID" value="NZ_JBAKAZ010000061.1"/>
</dbReference>
<sequence>MPISESLKNTLLSLTNAKSIQQVQLIQGVWGGYGELLRVTVQGGRVNSLVVKSVHTPQPSSHPKGWNTKRSHQRKLHSYQVEANWYKNYAHQLNSQCYVPRCFAAQSDQQSHLLVLEDLTDLGYPIVKTTVTVEEAKKCIKWLAHFHALHLHKSDQNNYNDLWETGTYWHLATRPDELAALQDMPLKLAATRIDQILTDTPFQTLVHGDAKLANFCFSEDAKQVAAVDFQYVGGGCGMKDLILFISSAIPPEHCARLQNSLIDYYFACLSEAVVATGKGIDPMKLEQAWRPLYAIAWADFQRFVKGWSPNHWKINDYTENLTAQALSSLTQFPERG</sequence>